<protein>
    <recommendedName>
        <fullName evidence="3">Phosphoribosyltransferase domain-containing protein</fullName>
    </recommendedName>
</protein>
<proteinExistence type="predicted"/>
<accession>A0A2S7X1S6</accession>
<dbReference type="EMBL" id="MSCO01000002">
    <property type="protein sequence ID" value="PQJ84177.1"/>
    <property type="molecule type" value="Genomic_DNA"/>
</dbReference>
<dbReference type="Gene3D" id="3.40.50.2020">
    <property type="match status" value="1"/>
</dbReference>
<reference evidence="1 2" key="1">
    <citation type="submission" date="2016-12" db="EMBL/GenBank/DDBJ databases">
        <title>Diversity of luminous bacteria.</title>
        <authorList>
            <person name="Yoshizawa S."/>
            <person name="Kogure K."/>
        </authorList>
    </citation>
    <scope>NUCLEOTIDE SEQUENCE [LARGE SCALE GENOMIC DNA]</scope>
    <source>
        <strain evidence="1 2">ATCC 33715</strain>
    </source>
</reference>
<dbReference type="InterPro" id="IPR029057">
    <property type="entry name" value="PRTase-like"/>
</dbReference>
<gene>
    <name evidence="1" type="ORF">BTO22_11510</name>
</gene>
<dbReference type="OrthoDB" id="6447798at2"/>
<dbReference type="Proteomes" id="UP000239263">
    <property type="component" value="Unassembled WGS sequence"/>
</dbReference>
<dbReference type="RefSeq" id="WP_105055665.1">
    <property type="nucleotide sequence ID" value="NZ_CAWNRT010000002.1"/>
</dbReference>
<name>A0A2S7X1S6_9GAMM</name>
<evidence type="ECO:0000313" key="1">
    <source>
        <dbReference type="EMBL" id="PQJ84177.1"/>
    </source>
</evidence>
<evidence type="ECO:0008006" key="3">
    <source>
        <dbReference type="Google" id="ProtNLM"/>
    </source>
</evidence>
<dbReference type="AlphaFoldDB" id="A0A2S7X1S6"/>
<evidence type="ECO:0000313" key="2">
    <source>
        <dbReference type="Proteomes" id="UP000239263"/>
    </source>
</evidence>
<organism evidence="1 2">
    <name type="scientific">Aliivibrio sifiae</name>
    <dbReference type="NCBI Taxonomy" id="566293"/>
    <lineage>
        <taxon>Bacteria</taxon>
        <taxon>Pseudomonadati</taxon>
        <taxon>Pseudomonadota</taxon>
        <taxon>Gammaproteobacteria</taxon>
        <taxon>Vibrionales</taxon>
        <taxon>Vibrionaceae</taxon>
        <taxon>Aliivibrio</taxon>
    </lineage>
</organism>
<dbReference type="SUPFAM" id="SSF53271">
    <property type="entry name" value="PRTase-like"/>
    <property type="match status" value="1"/>
</dbReference>
<sequence>MHIRLSDVGILGDVRFPKNLIIADDGFLERHLNIKIMDGFLLSRGKRYYSELICNDLVMDVKKYHNEYNTTNCLPYKYILLDHALNGMVRLLDILASFNEVKLINYYIDKIKELSVLIVNFFIGKRLSSLSDYSMDFPKYLGLKKTRTYLEGDNHLLSLLSVMQMPASSVCVGVLFGGAVSASIYSAYHHSQLNYVKLSCYDDASFNSENLWGAEINSNTSVLILDDNCGTGKTLTLAQQMLKNNYQINAKIAAIELHWEKLLRVKGYRHQDVVFDTGSLDYLTPLSVRHHHLLNQLVTKNEHITMHQTSVKEWVEYSQIILSLLADLGEVTPDLEQFKNAWIR</sequence>
<comment type="caution">
    <text evidence="1">The sequence shown here is derived from an EMBL/GenBank/DDBJ whole genome shotgun (WGS) entry which is preliminary data.</text>
</comment>